<organism evidence="2 3">
    <name type="scientific">Paragemmobacter amnigenus</name>
    <dbReference type="NCBI Taxonomy" id="2852097"/>
    <lineage>
        <taxon>Bacteria</taxon>
        <taxon>Pseudomonadati</taxon>
        <taxon>Pseudomonadota</taxon>
        <taxon>Alphaproteobacteria</taxon>
        <taxon>Rhodobacterales</taxon>
        <taxon>Paracoccaceae</taxon>
        <taxon>Paragemmobacter</taxon>
    </lineage>
</organism>
<keyword evidence="3" id="KW-1185">Reference proteome</keyword>
<dbReference type="RefSeq" id="WP_217765572.1">
    <property type="nucleotide sequence ID" value="NZ_JAAATX020000005.1"/>
</dbReference>
<dbReference type="Proteomes" id="UP000731907">
    <property type="component" value="Unassembled WGS sequence"/>
</dbReference>
<comment type="caution">
    <text evidence="2">The sequence shown here is derived from an EMBL/GenBank/DDBJ whole genome shotgun (WGS) entry which is preliminary data.</text>
</comment>
<feature type="compositionally biased region" description="Basic and acidic residues" evidence="1">
    <location>
        <begin position="1"/>
        <end position="10"/>
    </location>
</feature>
<dbReference type="EMBL" id="JAAATX020000005">
    <property type="protein sequence ID" value="MBU9697964.1"/>
    <property type="molecule type" value="Genomic_DNA"/>
</dbReference>
<sequence>MAKHLADKRSASTGSRVKQFLRLSRTPRETWHRPRGGAGSSRLVQFLRIARGRSA</sequence>
<name>A0ABS6J522_9RHOB</name>
<reference evidence="2 3" key="1">
    <citation type="submission" date="2021-06" db="EMBL/GenBank/DDBJ databases">
        <title>Rhodobacteraceae bacterium strain HSP-20.</title>
        <authorList>
            <person name="Chen W.-M."/>
        </authorList>
    </citation>
    <scope>NUCLEOTIDE SEQUENCE [LARGE SCALE GENOMIC DNA]</scope>
    <source>
        <strain evidence="2 3">HSP-20</strain>
    </source>
</reference>
<feature type="region of interest" description="Disordered" evidence="1">
    <location>
        <begin position="1"/>
        <end position="38"/>
    </location>
</feature>
<proteinExistence type="predicted"/>
<protein>
    <submittedName>
        <fullName evidence="2">Uncharacterized protein</fullName>
    </submittedName>
</protein>
<accession>A0ABS6J522</accession>
<evidence type="ECO:0000313" key="2">
    <source>
        <dbReference type="EMBL" id="MBU9697964.1"/>
    </source>
</evidence>
<evidence type="ECO:0000256" key="1">
    <source>
        <dbReference type="SAM" id="MobiDB-lite"/>
    </source>
</evidence>
<gene>
    <name evidence="2" type="ORF">GU927_008880</name>
</gene>
<evidence type="ECO:0000313" key="3">
    <source>
        <dbReference type="Proteomes" id="UP000731907"/>
    </source>
</evidence>